<dbReference type="eggNOG" id="ENOG5034BNB">
    <property type="taxonomic scope" value="Bacteria"/>
</dbReference>
<dbReference type="InterPro" id="IPR011873">
    <property type="entry name" value="CHP02147"/>
</dbReference>
<reference evidence="2 5" key="1">
    <citation type="submission" date="2009-10" db="EMBL/GenBank/DDBJ databases">
        <title>Complete sequence of Fibrobacter succinogenes subsp. succinogenes S85.</title>
        <authorList>
            <consortium name="US DOE Joint Genome Institute"/>
            <person name="Lucas S."/>
            <person name="Copeland A."/>
            <person name="Lapidus A."/>
            <person name="Glavina del Rio T."/>
            <person name="Tice H."/>
            <person name="Bruce D."/>
            <person name="Goodwin L."/>
            <person name="Pitluck S."/>
            <person name="Chertkov O."/>
            <person name="Detter J.C."/>
            <person name="Han C."/>
            <person name="Tapia R."/>
            <person name="Larimer F."/>
            <person name="Land M."/>
            <person name="Hauser L."/>
            <person name="Kyrpides N."/>
            <person name="Mikhailova N."/>
            <person name="Weimer P.J."/>
            <person name="Stevenson D.M."/>
            <person name="Boyum J."/>
            <person name="Brumm P.I."/>
            <person name="Mead D."/>
        </authorList>
    </citation>
    <scope>NUCLEOTIDE SEQUENCE [LARGE SCALE GENOMIC DNA]</scope>
    <source>
        <strain evidence="5">ATCC 19169 / S85</strain>
        <strain evidence="2">S85</strain>
    </source>
</reference>
<evidence type="ECO:0000313" key="5">
    <source>
        <dbReference type="Proteomes" id="UP000001497"/>
    </source>
</evidence>
<accession>C9RLV1</accession>
<protein>
    <recommendedName>
        <fullName evidence="1">DUF4423 domain-containing protein</fullName>
    </recommendedName>
</protein>
<dbReference type="Pfam" id="PF14394">
    <property type="entry name" value="DUF4423"/>
    <property type="match status" value="1"/>
</dbReference>
<dbReference type="KEGG" id="fsu:Fisuc_2530"/>
<dbReference type="KEGG" id="fsc:FSU_3099"/>
<evidence type="ECO:0000259" key="1">
    <source>
        <dbReference type="Pfam" id="PF14394"/>
    </source>
</evidence>
<reference evidence="3" key="3">
    <citation type="submission" date="2010-08" db="EMBL/GenBank/DDBJ databases">
        <authorList>
            <person name="Durkin A.S."/>
            <person name="Nelson K.E."/>
            <person name="Morrison M."/>
            <person name="Forsberg C.W."/>
            <person name="Wilson D.B."/>
            <person name="Russell J.B."/>
            <person name="Cann I.K.O."/>
            <person name="Mackie R.I."/>
            <person name="White B.A."/>
        </authorList>
    </citation>
    <scope>NUCLEOTIDE SEQUENCE</scope>
    <source>
        <strain evidence="3">S85</strain>
    </source>
</reference>
<dbReference type="NCBIfam" id="TIGR02147">
    <property type="entry name" value="Fsuc_second"/>
    <property type="match status" value="1"/>
</dbReference>
<dbReference type="AlphaFoldDB" id="C9RLV1"/>
<sequence>MKSVFEYRDYREYMRDFYESRKKCSAFTWREFAKLAGFSSSGFLKLVCDGKTRLSKVGVEKVLPAMNLSGAQAEYFRALVEFCDSARSDVRQVAFERMMKIAQENKIDFLEAKSFEYFSSWANPALRELAPIMKGATPLEMGHALVPAISAAEARESLELQESLGLLKKDECGNYVQTSEGVSSSREVISATVVNMQKQYAHLAAESLERYTREYRHISGMTMGLDREAYERLAAELDAFRKKVVEIVSNVKSYDRVYRMNLQLFPLSKQVGEKNEKD</sequence>
<dbReference type="Proteomes" id="UP000001497">
    <property type="component" value="Chromosome"/>
</dbReference>
<feature type="domain" description="DUF4423" evidence="1">
    <location>
        <begin position="103"/>
        <end position="267"/>
    </location>
</feature>
<dbReference type="STRING" id="59374.FSU_3099"/>
<dbReference type="Proteomes" id="UP000000517">
    <property type="component" value="Chromosome"/>
</dbReference>
<dbReference type="EMBL" id="CP002158">
    <property type="protein sequence ID" value="ADL25403.1"/>
    <property type="molecule type" value="Genomic_DNA"/>
</dbReference>
<dbReference type="RefSeq" id="WP_014547137.1">
    <property type="nucleotide sequence ID" value="NC_013410.1"/>
</dbReference>
<evidence type="ECO:0000313" key="4">
    <source>
        <dbReference type="Proteomes" id="UP000000517"/>
    </source>
</evidence>
<dbReference type="OrthoDB" id="9803199at2"/>
<dbReference type="HOGENOM" id="CLU_061509_0_0_0"/>
<evidence type="ECO:0000313" key="2">
    <source>
        <dbReference type="EMBL" id="ACX76116.1"/>
    </source>
</evidence>
<evidence type="ECO:0000313" key="3">
    <source>
        <dbReference type="EMBL" id="ADL25403.1"/>
    </source>
</evidence>
<organism evidence="3 4">
    <name type="scientific">Fibrobacter succinogenes (strain ATCC 19169 / S85)</name>
    <dbReference type="NCBI Taxonomy" id="59374"/>
    <lineage>
        <taxon>Bacteria</taxon>
        <taxon>Pseudomonadati</taxon>
        <taxon>Fibrobacterota</taxon>
        <taxon>Fibrobacteria</taxon>
        <taxon>Fibrobacterales</taxon>
        <taxon>Fibrobacteraceae</taxon>
        <taxon>Fibrobacter</taxon>
    </lineage>
</organism>
<name>C9RLV1_FIBSS</name>
<dbReference type="EMBL" id="CP001792">
    <property type="protein sequence ID" value="ACX76116.1"/>
    <property type="molecule type" value="Genomic_DNA"/>
</dbReference>
<gene>
    <name evidence="2" type="ordered locus">Fisuc_2530</name>
    <name evidence="3" type="ordered locus">FSU_3099</name>
</gene>
<reference evidence="4" key="2">
    <citation type="submission" date="2010-08" db="EMBL/GenBank/DDBJ databases">
        <title>Complete sequence of Fibrobacter succinogenes subsp. succinogenes S85.</title>
        <authorList>
            <person name="Durkin A.S."/>
            <person name="Nelson K.E."/>
            <person name="Morrison M."/>
            <person name="Forsberg C.W."/>
            <person name="Wilson D.B."/>
            <person name="Russell J.B."/>
            <person name="Cann I.K.O."/>
            <person name="Mackie R.I."/>
            <person name="White B.A."/>
        </authorList>
    </citation>
    <scope>NUCLEOTIDE SEQUENCE [LARGE SCALE GENOMIC DNA]</scope>
    <source>
        <strain evidence="4">ATCC 19169 / S85</strain>
    </source>
</reference>
<keyword evidence="5" id="KW-1185">Reference proteome</keyword>
<dbReference type="InterPro" id="IPR025537">
    <property type="entry name" value="DUF4423"/>
</dbReference>
<proteinExistence type="predicted"/>